<dbReference type="Proteomes" id="UP000054032">
    <property type="component" value="Unassembled WGS sequence"/>
</dbReference>
<protein>
    <submittedName>
        <fullName evidence="1">Uncharacterized protein</fullName>
    </submittedName>
</protein>
<name>W6Z1T1_COCMI</name>
<reference evidence="1 2" key="1">
    <citation type="journal article" date="2013" name="PLoS Genet.">
        <title>Comparative genome structure, secondary metabolite, and effector coding capacity across Cochliobolus pathogens.</title>
        <authorList>
            <person name="Condon B.J."/>
            <person name="Leng Y."/>
            <person name="Wu D."/>
            <person name="Bushley K.E."/>
            <person name="Ohm R.A."/>
            <person name="Otillar R."/>
            <person name="Martin J."/>
            <person name="Schackwitz W."/>
            <person name="Grimwood J."/>
            <person name="MohdZainudin N."/>
            <person name="Xue C."/>
            <person name="Wang R."/>
            <person name="Manning V.A."/>
            <person name="Dhillon B."/>
            <person name="Tu Z.J."/>
            <person name="Steffenson B.J."/>
            <person name="Salamov A."/>
            <person name="Sun H."/>
            <person name="Lowry S."/>
            <person name="LaButti K."/>
            <person name="Han J."/>
            <person name="Copeland A."/>
            <person name="Lindquist E."/>
            <person name="Barry K."/>
            <person name="Schmutz J."/>
            <person name="Baker S.E."/>
            <person name="Ciuffetti L.M."/>
            <person name="Grigoriev I.V."/>
            <person name="Zhong S."/>
            <person name="Turgeon B.G."/>
        </authorList>
    </citation>
    <scope>NUCLEOTIDE SEQUENCE [LARGE SCALE GENOMIC DNA]</scope>
    <source>
        <strain evidence="1 2">ATCC 44560</strain>
    </source>
</reference>
<accession>W6Z1T1</accession>
<dbReference type="GeneID" id="19118723"/>
<evidence type="ECO:0000313" key="2">
    <source>
        <dbReference type="Proteomes" id="UP000054032"/>
    </source>
</evidence>
<gene>
    <name evidence="1" type="ORF">COCMIDRAFT_105661</name>
</gene>
<dbReference type="KEGG" id="bor:COCMIDRAFT_105661"/>
<dbReference type="HOGENOM" id="CLU_2249623_0_0_1"/>
<proteinExistence type="predicted"/>
<sequence>MAPSPCDPDRLSSRHVSLFPAPCSTRRSRAKGARARLSVGKLFSSWYMTGPSVSCLKDSHSTPIKGQFHRDPREGVETWYRCVWILARHVKAGGWGLGSIFASM</sequence>
<keyword evidence="2" id="KW-1185">Reference proteome</keyword>
<dbReference type="EMBL" id="KI964094">
    <property type="protein sequence ID" value="EUC41614.1"/>
    <property type="molecule type" value="Genomic_DNA"/>
</dbReference>
<dbReference type="AlphaFoldDB" id="W6Z1T1"/>
<dbReference type="OrthoDB" id="10360953at2759"/>
<dbReference type="RefSeq" id="XP_007691865.1">
    <property type="nucleotide sequence ID" value="XM_007693675.1"/>
</dbReference>
<organism evidence="1 2">
    <name type="scientific">Bipolaris oryzae ATCC 44560</name>
    <dbReference type="NCBI Taxonomy" id="930090"/>
    <lineage>
        <taxon>Eukaryota</taxon>
        <taxon>Fungi</taxon>
        <taxon>Dikarya</taxon>
        <taxon>Ascomycota</taxon>
        <taxon>Pezizomycotina</taxon>
        <taxon>Dothideomycetes</taxon>
        <taxon>Pleosporomycetidae</taxon>
        <taxon>Pleosporales</taxon>
        <taxon>Pleosporineae</taxon>
        <taxon>Pleosporaceae</taxon>
        <taxon>Bipolaris</taxon>
    </lineage>
</organism>
<evidence type="ECO:0000313" key="1">
    <source>
        <dbReference type="EMBL" id="EUC41614.1"/>
    </source>
</evidence>